<dbReference type="AlphaFoldDB" id="A0A1E7FJI5"/>
<keyword evidence="2" id="KW-0646">Protease inhibitor</keyword>
<feature type="chain" id="PRO_5009193201" evidence="4">
    <location>
        <begin position="25"/>
        <end position="478"/>
    </location>
</feature>
<dbReference type="OrthoDB" id="10013825at2759"/>
<evidence type="ECO:0000256" key="4">
    <source>
        <dbReference type="SAM" id="SignalP"/>
    </source>
</evidence>
<dbReference type="GO" id="GO:0004867">
    <property type="term" value="F:serine-type endopeptidase inhibitor activity"/>
    <property type="evidence" value="ECO:0007669"/>
    <property type="project" value="UniProtKB-KW"/>
</dbReference>
<name>A0A1E7FJI5_9STRA</name>
<keyword evidence="4" id="KW-0732">Signal</keyword>
<dbReference type="KEGG" id="fcy:FRACYDRAFT_236618"/>
<evidence type="ECO:0000256" key="2">
    <source>
        <dbReference type="ARBA" id="ARBA00022690"/>
    </source>
</evidence>
<evidence type="ECO:0000256" key="1">
    <source>
        <dbReference type="ARBA" id="ARBA00008210"/>
    </source>
</evidence>
<dbReference type="EMBL" id="KV784356">
    <property type="protein sequence ID" value="OEU18342.1"/>
    <property type="molecule type" value="Genomic_DNA"/>
</dbReference>
<accession>A0A1E7FJI5</accession>
<evidence type="ECO:0000313" key="5">
    <source>
        <dbReference type="EMBL" id="OEU18342.1"/>
    </source>
</evidence>
<dbReference type="SUPFAM" id="SSF54654">
    <property type="entry name" value="CI-2 family of serine protease inhibitors"/>
    <property type="match status" value="1"/>
</dbReference>
<keyword evidence="6" id="KW-1185">Reference proteome</keyword>
<protein>
    <submittedName>
        <fullName evidence="5">Uncharacterized protein</fullName>
    </submittedName>
</protein>
<dbReference type="GO" id="GO:0009611">
    <property type="term" value="P:response to wounding"/>
    <property type="evidence" value="ECO:0007669"/>
    <property type="project" value="InterPro"/>
</dbReference>
<sequence>MTMIVILLKRLLFVVATIIATTSAAPASKCGTQTTCSKCFIANPNKNCTWIIVNNIIGNPVGACIDADNADSQCNTEIQSVSSSLLPSCATGVDAEKRAGMKKKKLKRKNQKICKKLKKSFSAPRPTKSVSCSDYSGNNCKGCLSNNYKKKKKNKEGCSWVSDTNACVSSCSSTQQDVDCTLGLKSKILSKSICKAIKVKEQIKVKKLNSKLCQSNTSQLNCNECTQTKLKLPNGQTTKPVQPECKWFPAIGGSGGSCDLEFQPTCQWFPAEKDVITIGASGGFCNSKCTSEGDCGVTTCNVDDPDDDLGEQNSELCQSKSQLNCNECTQTKLKLPKGLTTQVQPTCQWFPADKDVITIGASGGFCNSKCNKENGGYSCGVTACDAVNIEDIIEPTVPLPRLGEKFPQYGPKSGLTGKDVKDQILDQWPRGKFDIIIIEDGSPVTKDLRFDRIRIYVESNDDRDDLGDHLVMDIPRVG</sequence>
<dbReference type="InterPro" id="IPR036354">
    <property type="entry name" value="Prot_inh_pot1_sf"/>
</dbReference>
<reference evidence="5 6" key="1">
    <citation type="submission" date="2016-09" db="EMBL/GenBank/DDBJ databases">
        <title>Extensive genetic diversity and differential bi-allelic expression allows diatom success in the polar Southern Ocean.</title>
        <authorList>
            <consortium name="DOE Joint Genome Institute"/>
            <person name="Mock T."/>
            <person name="Otillar R.P."/>
            <person name="Strauss J."/>
            <person name="Dupont C."/>
            <person name="Frickenhaus S."/>
            <person name="Maumus F."/>
            <person name="Mcmullan M."/>
            <person name="Sanges R."/>
            <person name="Schmutz J."/>
            <person name="Toseland A."/>
            <person name="Valas R."/>
            <person name="Veluchamy A."/>
            <person name="Ward B.J."/>
            <person name="Allen A."/>
            <person name="Barry K."/>
            <person name="Falciatore A."/>
            <person name="Ferrante M."/>
            <person name="Fortunato A.E."/>
            <person name="Gloeckner G."/>
            <person name="Gruber A."/>
            <person name="Hipkin R."/>
            <person name="Janech M."/>
            <person name="Kroth P."/>
            <person name="Leese F."/>
            <person name="Lindquist E."/>
            <person name="Lyon B.R."/>
            <person name="Martin J."/>
            <person name="Mayer C."/>
            <person name="Parker M."/>
            <person name="Quesneville H."/>
            <person name="Raymond J."/>
            <person name="Uhlig C."/>
            <person name="Valentin K.U."/>
            <person name="Worden A.Z."/>
            <person name="Armbrust E.V."/>
            <person name="Bowler C."/>
            <person name="Green B."/>
            <person name="Moulton V."/>
            <person name="Van Oosterhout C."/>
            <person name="Grigoriev I."/>
        </authorList>
    </citation>
    <scope>NUCLEOTIDE SEQUENCE [LARGE SCALE GENOMIC DNA]</scope>
    <source>
        <strain evidence="5 6">CCMP1102</strain>
    </source>
</reference>
<dbReference type="Pfam" id="PF00280">
    <property type="entry name" value="potato_inhibit"/>
    <property type="match status" value="1"/>
</dbReference>
<evidence type="ECO:0000256" key="3">
    <source>
        <dbReference type="ARBA" id="ARBA00022900"/>
    </source>
</evidence>
<keyword evidence="3" id="KW-0722">Serine protease inhibitor</keyword>
<comment type="similarity">
    <text evidence="1">Belongs to the protease inhibitor I13 (potato type I serine protease inhibitor) family.</text>
</comment>
<evidence type="ECO:0000313" key="6">
    <source>
        <dbReference type="Proteomes" id="UP000095751"/>
    </source>
</evidence>
<proteinExistence type="inferred from homology"/>
<dbReference type="InterPro" id="IPR000864">
    <property type="entry name" value="Prot_inh_pot1"/>
</dbReference>
<feature type="signal peptide" evidence="4">
    <location>
        <begin position="1"/>
        <end position="24"/>
    </location>
</feature>
<dbReference type="InParanoid" id="A0A1E7FJI5"/>
<dbReference type="Gene3D" id="3.30.10.10">
    <property type="entry name" value="Trypsin Inhibitor V, subunit A"/>
    <property type="match status" value="1"/>
</dbReference>
<gene>
    <name evidence="5" type="ORF">FRACYDRAFT_236618</name>
</gene>
<dbReference type="Proteomes" id="UP000095751">
    <property type="component" value="Unassembled WGS sequence"/>
</dbReference>
<organism evidence="5 6">
    <name type="scientific">Fragilariopsis cylindrus CCMP1102</name>
    <dbReference type="NCBI Taxonomy" id="635003"/>
    <lineage>
        <taxon>Eukaryota</taxon>
        <taxon>Sar</taxon>
        <taxon>Stramenopiles</taxon>
        <taxon>Ochrophyta</taxon>
        <taxon>Bacillariophyta</taxon>
        <taxon>Bacillariophyceae</taxon>
        <taxon>Bacillariophycidae</taxon>
        <taxon>Bacillariales</taxon>
        <taxon>Bacillariaceae</taxon>
        <taxon>Fragilariopsis</taxon>
    </lineage>
</organism>